<gene>
    <name evidence="2" type="ORF">FHE65_12975</name>
    <name evidence="1" type="ORF">FHE65_21570</name>
</gene>
<dbReference type="EMBL" id="VDFR01000098">
    <property type="protein sequence ID" value="TNC42290.1"/>
    <property type="molecule type" value="Genomic_DNA"/>
</dbReference>
<dbReference type="RefSeq" id="WP_139086042.1">
    <property type="nucleotide sequence ID" value="NZ_VDFR01000057.1"/>
</dbReference>
<protein>
    <recommendedName>
        <fullName evidence="4">Excreted virulence factor EspC (Type VII ESX diderm)</fullName>
    </recommendedName>
</protein>
<evidence type="ECO:0008006" key="4">
    <source>
        <dbReference type="Google" id="ProtNLM"/>
    </source>
</evidence>
<evidence type="ECO:0000313" key="3">
    <source>
        <dbReference type="Proteomes" id="UP000306740"/>
    </source>
</evidence>
<dbReference type="Proteomes" id="UP000306740">
    <property type="component" value="Unassembled WGS sequence"/>
</dbReference>
<organism evidence="2 3">
    <name type="scientific">Mumia zhuanghuii</name>
    <dbReference type="NCBI Taxonomy" id="2585211"/>
    <lineage>
        <taxon>Bacteria</taxon>
        <taxon>Bacillati</taxon>
        <taxon>Actinomycetota</taxon>
        <taxon>Actinomycetes</taxon>
        <taxon>Propionibacteriales</taxon>
        <taxon>Nocardioidaceae</taxon>
        <taxon>Mumia</taxon>
    </lineage>
</organism>
<comment type="caution">
    <text evidence="2">The sequence shown here is derived from an EMBL/GenBank/DDBJ whole genome shotgun (WGS) entry which is preliminary data.</text>
</comment>
<dbReference type="OrthoDB" id="4286217at2"/>
<sequence>MADLVVDGEALQEVRTRLRGAASMLEPPAKGLRGIDATHHGTPYLERQVTRFATDWAQAVKEFGTLASSLVSGLHDVEQTIDNTDADLAADLERAKNSRPGGI</sequence>
<accession>A0A5C4MNY8</accession>
<reference evidence="2 3" key="1">
    <citation type="submission" date="2019-05" db="EMBL/GenBank/DDBJ databases">
        <title>Mumia sp. nov., isolated from the intestinal contents of plateau pika (Ochotona curzoniae) in the Qinghai-Tibet plateau of China.</title>
        <authorList>
            <person name="Tian Z."/>
        </authorList>
    </citation>
    <scope>NUCLEOTIDE SEQUENCE [LARGE SCALE GENOMIC DNA]</scope>
    <source>
        <strain evidence="3">527</strain>
        <strain evidence="2">Z527</strain>
    </source>
</reference>
<proteinExistence type="predicted"/>
<evidence type="ECO:0000313" key="1">
    <source>
        <dbReference type="EMBL" id="TNC42290.1"/>
    </source>
</evidence>
<name>A0A5C4MNY8_9ACTN</name>
<dbReference type="EMBL" id="VDFR01000057">
    <property type="protein sequence ID" value="TNC46336.1"/>
    <property type="molecule type" value="Genomic_DNA"/>
</dbReference>
<dbReference type="AlphaFoldDB" id="A0A5C4MNY8"/>
<evidence type="ECO:0000313" key="2">
    <source>
        <dbReference type="EMBL" id="TNC46336.1"/>
    </source>
</evidence>